<protein>
    <submittedName>
        <fullName evidence="5">Twitching motility response regulator PilG</fullName>
    </submittedName>
</protein>
<organism evidence="5 6">
    <name type="scientific">Wohlfahrtiimonas larvae</name>
    <dbReference type="NCBI Taxonomy" id="1157986"/>
    <lineage>
        <taxon>Bacteria</taxon>
        <taxon>Pseudomonadati</taxon>
        <taxon>Pseudomonadota</taxon>
        <taxon>Gammaproteobacteria</taxon>
        <taxon>Cardiobacteriales</taxon>
        <taxon>Ignatzschineriaceae</taxon>
        <taxon>Wohlfahrtiimonas</taxon>
    </lineage>
</organism>
<dbReference type="InterPro" id="IPR050595">
    <property type="entry name" value="Bact_response_regulator"/>
</dbReference>
<sequence length="123" mass="13429">MNKTALIIDDSATARIGIKNMLQNLGYVAHTANNGLDALERILDIQPHVILLDLSMPVLDGTEVLTLLKRHQTTQNIPVIILSGKEGICDKIRAETLGAAGFLNKPCKEDLLTDMLTSLKLIQ</sequence>
<gene>
    <name evidence="5" type="primary">pilG_1</name>
    <name evidence="5" type="ORF">GCM10023338_00150</name>
</gene>
<evidence type="ECO:0000256" key="2">
    <source>
        <dbReference type="ARBA" id="ARBA00023012"/>
    </source>
</evidence>
<name>A0ABP9MCQ0_9GAMM</name>
<dbReference type="Gene3D" id="3.40.50.2300">
    <property type="match status" value="1"/>
</dbReference>
<accession>A0ABP9MCQ0</accession>
<dbReference type="InterPro" id="IPR001789">
    <property type="entry name" value="Sig_transdc_resp-reg_receiver"/>
</dbReference>
<keyword evidence="1 3" id="KW-0597">Phosphoprotein</keyword>
<dbReference type="CDD" id="cd00156">
    <property type="entry name" value="REC"/>
    <property type="match status" value="1"/>
</dbReference>
<evidence type="ECO:0000256" key="3">
    <source>
        <dbReference type="PROSITE-ProRule" id="PRU00169"/>
    </source>
</evidence>
<feature type="domain" description="Response regulatory" evidence="4">
    <location>
        <begin position="4"/>
        <end position="120"/>
    </location>
</feature>
<dbReference type="EMBL" id="BAABKE010000001">
    <property type="protein sequence ID" value="GAA5093321.1"/>
    <property type="molecule type" value="Genomic_DNA"/>
</dbReference>
<proteinExistence type="predicted"/>
<dbReference type="SUPFAM" id="SSF52172">
    <property type="entry name" value="CheY-like"/>
    <property type="match status" value="1"/>
</dbReference>
<evidence type="ECO:0000256" key="1">
    <source>
        <dbReference type="ARBA" id="ARBA00022553"/>
    </source>
</evidence>
<evidence type="ECO:0000313" key="6">
    <source>
        <dbReference type="Proteomes" id="UP001500631"/>
    </source>
</evidence>
<dbReference type="InterPro" id="IPR011006">
    <property type="entry name" value="CheY-like_superfamily"/>
</dbReference>
<dbReference type="Pfam" id="PF00072">
    <property type="entry name" value="Response_reg"/>
    <property type="match status" value="1"/>
</dbReference>
<evidence type="ECO:0000259" key="4">
    <source>
        <dbReference type="PROSITE" id="PS50110"/>
    </source>
</evidence>
<comment type="caution">
    <text evidence="5">The sequence shown here is derived from an EMBL/GenBank/DDBJ whole genome shotgun (WGS) entry which is preliminary data.</text>
</comment>
<evidence type="ECO:0000313" key="5">
    <source>
        <dbReference type="EMBL" id="GAA5093321.1"/>
    </source>
</evidence>
<dbReference type="RefSeq" id="WP_077926093.1">
    <property type="nucleotide sequence ID" value="NZ_BAABKE010000001.1"/>
</dbReference>
<reference evidence="6" key="1">
    <citation type="journal article" date="2019" name="Int. J. Syst. Evol. Microbiol.">
        <title>The Global Catalogue of Microorganisms (GCM) 10K type strain sequencing project: providing services to taxonomists for standard genome sequencing and annotation.</title>
        <authorList>
            <consortium name="The Broad Institute Genomics Platform"/>
            <consortium name="The Broad Institute Genome Sequencing Center for Infectious Disease"/>
            <person name="Wu L."/>
            <person name="Ma J."/>
        </authorList>
    </citation>
    <scope>NUCLEOTIDE SEQUENCE [LARGE SCALE GENOMIC DNA]</scope>
    <source>
        <strain evidence="6">JCM 18424</strain>
    </source>
</reference>
<dbReference type="Proteomes" id="UP001500631">
    <property type="component" value="Unassembled WGS sequence"/>
</dbReference>
<dbReference type="PANTHER" id="PTHR44591">
    <property type="entry name" value="STRESS RESPONSE REGULATOR PROTEIN 1"/>
    <property type="match status" value="1"/>
</dbReference>
<feature type="modified residue" description="4-aspartylphosphate" evidence="3">
    <location>
        <position position="53"/>
    </location>
</feature>
<dbReference type="PANTHER" id="PTHR44591:SF14">
    <property type="entry name" value="PROTEIN PILG"/>
    <property type="match status" value="1"/>
</dbReference>
<dbReference type="SMART" id="SM00448">
    <property type="entry name" value="REC"/>
    <property type="match status" value="1"/>
</dbReference>
<dbReference type="PROSITE" id="PS50110">
    <property type="entry name" value="RESPONSE_REGULATORY"/>
    <property type="match status" value="1"/>
</dbReference>
<keyword evidence="6" id="KW-1185">Reference proteome</keyword>
<keyword evidence="2" id="KW-0902">Two-component regulatory system</keyword>